<dbReference type="Gene3D" id="3.40.50.300">
    <property type="entry name" value="P-loop containing nucleotide triphosphate hydrolases"/>
    <property type="match status" value="1"/>
</dbReference>
<comment type="similarity">
    <text evidence="1">Belongs to the disease resistance NB-LRR family.</text>
</comment>
<dbReference type="Pfam" id="PF00931">
    <property type="entry name" value="NB-ARC"/>
    <property type="match status" value="1"/>
</dbReference>
<dbReference type="GO" id="GO:0043531">
    <property type="term" value="F:ADP binding"/>
    <property type="evidence" value="ECO:0007669"/>
    <property type="project" value="InterPro"/>
</dbReference>
<proteinExistence type="inferred from homology"/>
<organism evidence="6 7">
    <name type="scientific">Zostera marina</name>
    <name type="common">Eelgrass</name>
    <dbReference type="NCBI Taxonomy" id="29655"/>
    <lineage>
        <taxon>Eukaryota</taxon>
        <taxon>Viridiplantae</taxon>
        <taxon>Streptophyta</taxon>
        <taxon>Embryophyta</taxon>
        <taxon>Tracheophyta</taxon>
        <taxon>Spermatophyta</taxon>
        <taxon>Magnoliopsida</taxon>
        <taxon>Liliopsida</taxon>
        <taxon>Zosteraceae</taxon>
        <taxon>Zostera</taxon>
    </lineage>
</organism>
<dbReference type="Pfam" id="PF23559">
    <property type="entry name" value="WHD_DRP"/>
    <property type="match status" value="1"/>
</dbReference>
<dbReference type="SMART" id="SM00382">
    <property type="entry name" value="AAA"/>
    <property type="match status" value="1"/>
</dbReference>
<comment type="caution">
    <text evidence="6">The sequence shown here is derived from an EMBL/GenBank/DDBJ whole genome shotgun (WGS) entry which is preliminary data.</text>
</comment>
<dbReference type="SUPFAM" id="SSF52058">
    <property type="entry name" value="L domain-like"/>
    <property type="match status" value="1"/>
</dbReference>
<dbReference type="GO" id="GO:0005524">
    <property type="term" value="F:ATP binding"/>
    <property type="evidence" value="ECO:0007669"/>
    <property type="project" value="UniProtKB-KW"/>
</dbReference>
<dbReference type="GO" id="GO:0042742">
    <property type="term" value="P:defense response to bacterium"/>
    <property type="evidence" value="ECO:0007669"/>
    <property type="project" value="UniProtKB-ARBA"/>
</dbReference>
<dbReference type="FunFam" id="3.40.50.300:FF:001091">
    <property type="entry name" value="Probable disease resistance protein At1g61300"/>
    <property type="match status" value="1"/>
</dbReference>
<evidence type="ECO:0000313" key="6">
    <source>
        <dbReference type="EMBL" id="KMZ69653.1"/>
    </source>
</evidence>
<dbReference type="InterPro" id="IPR027417">
    <property type="entry name" value="P-loop_NTPase"/>
</dbReference>
<dbReference type="STRING" id="29655.A0A0K9PKT9"/>
<keyword evidence="4" id="KW-0067">ATP-binding</keyword>
<name>A0A0K9PKT9_ZOSMR</name>
<dbReference type="InterPro" id="IPR058922">
    <property type="entry name" value="WHD_DRP"/>
</dbReference>
<sequence>MIGREDVLQDIFNYLQDEKVHTIGIFGMGGIGKTTVLMKIEQALQKNRRKYGFEFVILVTAVSKFPNIPRIQNQIATCMGLSLSSQEHEYQRASTLLKHLKDRMYVLLIDDVWQALDFKRIGIPLPNNDDNIIKLVFTTRSRQVCIDMDADIKVGMTALNEEQSMELFELKVSLEGMLPKPILHPYVKQIVTKCGGLPLVLITIARAISGCVTIGEWEYTIQILSSAPEEIRGMDDVMRLLKFSFDHLKDEGIKSCLLYCALYPEDANIYTKDLIKMWIGEGFLDRSHDGTRYDFNRFYERGIFVIKTLKSSCLLENGNFSLNVKMHDSIREMAFWLTRKNCDSEYVLVYDKCNGCDIYDYHRWSRATRISLIRCQIDHLPGGGIPKCSKLLTLLLSKNDKFYKFPSHDFFRFMPLLRVMDLSCTSLSVIPTSIGSLVELRYLNLNFTKILKLPLALGKLKKLELLNLSYTSQLKKIPKSAITGLLRLQELRLFCSAYEWDLNEPHNSYFVTSESQLLKLDDLKYLKYIEDFAMDICSTSILQKLINNQVLSHAITCISLKDINLTDDLLMKIFSNIHGLSKLVIVRCNLPNVLQFDRYGYLPHLQILIFKELNISNVVLTQTCSLHSLQSLLIFKCPMLKELTWVSQLPFLERFCLIDCEGVDEIVVSSDVDGLYFPKLVCLYIENLKNARRLSREDGHFLYFRSLKVLKVIKCPMLRNLCFGLESAKNINLISGGQEWWDTLD</sequence>
<dbReference type="Gene3D" id="1.10.8.430">
    <property type="entry name" value="Helical domain of apoptotic protease-activating factors"/>
    <property type="match status" value="1"/>
</dbReference>
<dbReference type="Gene3D" id="1.10.10.10">
    <property type="entry name" value="Winged helix-like DNA-binding domain superfamily/Winged helix DNA-binding domain"/>
    <property type="match status" value="1"/>
</dbReference>
<dbReference type="GO" id="GO:0002758">
    <property type="term" value="P:innate immune response-activating signaling pathway"/>
    <property type="evidence" value="ECO:0007669"/>
    <property type="project" value="UniProtKB-ARBA"/>
</dbReference>
<keyword evidence="3" id="KW-0611">Plant defense</keyword>
<evidence type="ECO:0000313" key="7">
    <source>
        <dbReference type="Proteomes" id="UP000036987"/>
    </source>
</evidence>
<dbReference type="InterPro" id="IPR003593">
    <property type="entry name" value="AAA+_ATPase"/>
</dbReference>
<feature type="domain" description="AAA+ ATPase" evidence="5">
    <location>
        <begin position="19"/>
        <end position="160"/>
    </location>
</feature>
<dbReference type="SMR" id="A0A0K9PKT9"/>
<dbReference type="PRINTS" id="PR00364">
    <property type="entry name" value="DISEASERSIST"/>
</dbReference>
<dbReference type="GO" id="GO:0009626">
    <property type="term" value="P:plant-type hypersensitive response"/>
    <property type="evidence" value="ECO:0007669"/>
    <property type="project" value="UniProtKB-ARBA"/>
</dbReference>
<dbReference type="InterPro" id="IPR050905">
    <property type="entry name" value="Plant_NBS-LRR"/>
</dbReference>
<dbReference type="InterPro" id="IPR002182">
    <property type="entry name" value="NB-ARC"/>
</dbReference>
<dbReference type="InterPro" id="IPR036388">
    <property type="entry name" value="WH-like_DNA-bd_sf"/>
</dbReference>
<dbReference type="PANTHER" id="PTHR33463">
    <property type="entry name" value="NB-ARC DOMAIN-CONTAINING PROTEIN-RELATED"/>
    <property type="match status" value="1"/>
</dbReference>
<keyword evidence="4" id="KW-0547">Nucleotide-binding</keyword>
<dbReference type="SUPFAM" id="SSF52540">
    <property type="entry name" value="P-loop containing nucleoside triphosphate hydrolases"/>
    <property type="match status" value="1"/>
</dbReference>
<keyword evidence="7" id="KW-1185">Reference proteome</keyword>
<dbReference type="OMA" id="HAITCIS"/>
<gene>
    <name evidence="6" type="ORF">ZOSMA_20G01310</name>
</gene>
<dbReference type="PANTHER" id="PTHR33463:SF204">
    <property type="entry name" value="NB-ARC DOMAIN-CONTAINING PROTEIN"/>
    <property type="match status" value="1"/>
</dbReference>
<dbReference type="Gene3D" id="3.80.10.10">
    <property type="entry name" value="Ribonuclease Inhibitor"/>
    <property type="match status" value="2"/>
</dbReference>
<dbReference type="AlphaFoldDB" id="A0A0K9PKT9"/>
<evidence type="ECO:0000256" key="2">
    <source>
        <dbReference type="ARBA" id="ARBA00022737"/>
    </source>
</evidence>
<keyword evidence="2" id="KW-0677">Repeat</keyword>
<evidence type="ECO:0000256" key="3">
    <source>
        <dbReference type="ARBA" id="ARBA00022821"/>
    </source>
</evidence>
<evidence type="ECO:0000259" key="5">
    <source>
        <dbReference type="SMART" id="SM00382"/>
    </source>
</evidence>
<dbReference type="InterPro" id="IPR032675">
    <property type="entry name" value="LRR_dom_sf"/>
</dbReference>
<reference evidence="7" key="1">
    <citation type="journal article" date="2016" name="Nature">
        <title>The genome of the seagrass Zostera marina reveals angiosperm adaptation to the sea.</title>
        <authorList>
            <person name="Olsen J.L."/>
            <person name="Rouze P."/>
            <person name="Verhelst B."/>
            <person name="Lin Y.-C."/>
            <person name="Bayer T."/>
            <person name="Collen J."/>
            <person name="Dattolo E."/>
            <person name="De Paoli E."/>
            <person name="Dittami S."/>
            <person name="Maumus F."/>
            <person name="Michel G."/>
            <person name="Kersting A."/>
            <person name="Lauritano C."/>
            <person name="Lohaus R."/>
            <person name="Toepel M."/>
            <person name="Tonon T."/>
            <person name="Vanneste K."/>
            <person name="Amirebrahimi M."/>
            <person name="Brakel J."/>
            <person name="Bostroem C."/>
            <person name="Chovatia M."/>
            <person name="Grimwood J."/>
            <person name="Jenkins J.W."/>
            <person name="Jueterbock A."/>
            <person name="Mraz A."/>
            <person name="Stam W.T."/>
            <person name="Tice H."/>
            <person name="Bornberg-Bauer E."/>
            <person name="Green P.J."/>
            <person name="Pearson G.A."/>
            <person name="Procaccini G."/>
            <person name="Duarte C.M."/>
            <person name="Schmutz J."/>
            <person name="Reusch T.B.H."/>
            <person name="Van de Peer Y."/>
        </authorList>
    </citation>
    <scope>NUCLEOTIDE SEQUENCE [LARGE SCALE GENOMIC DNA]</scope>
    <source>
        <strain evidence="7">cv. Finnish</strain>
    </source>
</reference>
<dbReference type="EMBL" id="LFYR01000757">
    <property type="protein sequence ID" value="KMZ69653.1"/>
    <property type="molecule type" value="Genomic_DNA"/>
</dbReference>
<evidence type="ECO:0000256" key="4">
    <source>
        <dbReference type="ARBA" id="ARBA00022840"/>
    </source>
</evidence>
<dbReference type="OrthoDB" id="1356450at2759"/>
<accession>A0A0K9PKT9</accession>
<dbReference type="FunFam" id="1.10.10.10:FF:000322">
    <property type="entry name" value="Probable disease resistance protein At1g63360"/>
    <property type="match status" value="1"/>
</dbReference>
<evidence type="ECO:0000256" key="1">
    <source>
        <dbReference type="ARBA" id="ARBA00008894"/>
    </source>
</evidence>
<dbReference type="Proteomes" id="UP000036987">
    <property type="component" value="Unassembled WGS sequence"/>
</dbReference>
<dbReference type="InterPro" id="IPR042197">
    <property type="entry name" value="Apaf_helical"/>
</dbReference>
<dbReference type="InterPro" id="IPR055414">
    <property type="entry name" value="LRR_R13L4/SHOC2-like"/>
</dbReference>
<dbReference type="Pfam" id="PF23598">
    <property type="entry name" value="LRR_14"/>
    <property type="match status" value="1"/>
</dbReference>
<protein>
    <submittedName>
        <fullName evidence="6">NB-ARC domain-containing disease resistance protein</fullName>
    </submittedName>
</protein>